<dbReference type="InterPro" id="IPR025597">
    <property type="entry name" value="DUF4345"/>
</dbReference>
<dbReference type="EMBL" id="BANR01000010">
    <property type="protein sequence ID" value="GAC49092.1"/>
    <property type="molecule type" value="Genomic_DNA"/>
</dbReference>
<protein>
    <recommendedName>
        <fullName evidence="4">DUF4345 domain-containing protein</fullName>
    </recommendedName>
</protein>
<keyword evidence="1" id="KW-1133">Transmembrane helix</keyword>
<dbReference type="eggNOG" id="ENOG50332CH">
    <property type="taxonomic scope" value="Bacteria"/>
</dbReference>
<keyword evidence="1" id="KW-0812">Transmembrane</keyword>
<dbReference type="AlphaFoldDB" id="L7KMB2"/>
<organism evidence="2 3">
    <name type="scientific">Gordonia aichiensis NBRC 108223</name>
    <dbReference type="NCBI Taxonomy" id="1220583"/>
    <lineage>
        <taxon>Bacteria</taxon>
        <taxon>Bacillati</taxon>
        <taxon>Actinomycetota</taxon>
        <taxon>Actinomycetes</taxon>
        <taxon>Mycobacteriales</taxon>
        <taxon>Gordoniaceae</taxon>
        <taxon>Gordonia</taxon>
    </lineage>
</organism>
<keyword evidence="1" id="KW-0472">Membrane</keyword>
<evidence type="ECO:0000313" key="2">
    <source>
        <dbReference type="EMBL" id="GAC49092.1"/>
    </source>
</evidence>
<name>L7KMB2_9ACTN</name>
<proteinExistence type="predicted"/>
<evidence type="ECO:0000313" key="3">
    <source>
        <dbReference type="Proteomes" id="UP000010988"/>
    </source>
</evidence>
<gene>
    <name evidence="2" type="ORF">GOACH_10_00600</name>
</gene>
<sequence length="145" mass="15812">MSEIGVAVVKVYRVWLVMFGLVVAGIAVAHLFGGQTTYIGGGSVNATMDSDLRFYNVLFLAYGCVFIWTARDLRTYATLINMLGLLFFLGGVARLLAWMASGAPSVFYQLMIPVELVIPVIHWAVLRTFRQADQSNADVAATPSS</sequence>
<evidence type="ECO:0000256" key="1">
    <source>
        <dbReference type="SAM" id="Phobius"/>
    </source>
</evidence>
<feature type="transmembrane region" description="Helical" evidence="1">
    <location>
        <begin position="52"/>
        <end position="70"/>
    </location>
</feature>
<dbReference type="Pfam" id="PF14248">
    <property type="entry name" value="DUF4345"/>
    <property type="match status" value="1"/>
</dbReference>
<reference evidence="2 3" key="1">
    <citation type="submission" date="2012-12" db="EMBL/GenBank/DDBJ databases">
        <title>Whole genome shotgun sequence of Gordonia aichiensis NBRC 108223.</title>
        <authorList>
            <person name="Isaki-Nakamura S."/>
            <person name="Hosoyama A."/>
            <person name="Tsuchikane K."/>
            <person name="Ando Y."/>
            <person name="Baba S."/>
            <person name="Ohji S."/>
            <person name="Hamada M."/>
            <person name="Tamura T."/>
            <person name="Yamazoe A."/>
            <person name="Yamazaki S."/>
            <person name="Fujita N."/>
        </authorList>
    </citation>
    <scope>NUCLEOTIDE SEQUENCE [LARGE SCALE GENOMIC DNA]</scope>
    <source>
        <strain evidence="2 3">NBRC 108223</strain>
    </source>
</reference>
<dbReference type="Proteomes" id="UP000010988">
    <property type="component" value="Unassembled WGS sequence"/>
</dbReference>
<dbReference type="STRING" id="1220583.GOACH_10_00600"/>
<comment type="caution">
    <text evidence="2">The sequence shown here is derived from an EMBL/GenBank/DDBJ whole genome shotgun (WGS) entry which is preliminary data.</text>
</comment>
<feature type="transmembrane region" description="Helical" evidence="1">
    <location>
        <begin position="12"/>
        <end position="32"/>
    </location>
</feature>
<feature type="transmembrane region" description="Helical" evidence="1">
    <location>
        <begin position="82"/>
        <end position="100"/>
    </location>
</feature>
<keyword evidence="3" id="KW-1185">Reference proteome</keyword>
<dbReference type="RefSeq" id="WP_005174937.1">
    <property type="nucleotide sequence ID" value="NZ_BANR01000010.1"/>
</dbReference>
<accession>L7KMB2</accession>
<evidence type="ECO:0008006" key="4">
    <source>
        <dbReference type="Google" id="ProtNLM"/>
    </source>
</evidence>
<feature type="transmembrane region" description="Helical" evidence="1">
    <location>
        <begin position="106"/>
        <end position="126"/>
    </location>
</feature>